<dbReference type="InterPro" id="IPR001584">
    <property type="entry name" value="Integrase_cat-core"/>
</dbReference>
<dbReference type="InterPro" id="IPR012337">
    <property type="entry name" value="RNaseH-like_sf"/>
</dbReference>
<dbReference type="SUPFAM" id="SSF53098">
    <property type="entry name" value="Ribonuclease H-like"/>
    <property type="match status" value="1"/>
</dbReference>
<name>A0A0U1QNY4_9BACL</name>
<dbReference type="Gene3D" id="3.30.420.10">
    <property type="entry name" value="Ribonuclease H-like superfamily/Ribonuclease H"/>
    <property type="match status" value="1"/>
</dbReference>
<dbReference type="Proteomes" id="UP000035553">
    <property type="component" value="Unassembled WGS sequence"/>
</dbReference>
<gene>
    <name evidence="4" type="ORF">SINU_07650</name>
</gene>
<dbReference type="InterPro" id="IPR054353">
    <property type="entry name" value="IstA-like_C"/>
</dbReference>
<dbReference type="InterPro" id="IPR055247">
    <property type="entry name" value="InsJ-like_HTH"/>
</dbReference>
<protein>
    <submittedName>
        <fullName evidence="4">Transposase</fullName>
    </submittedName>
</protein>
<dbReference type="OrthoDB" id="92877at2"/>
<evidence type="ECO:0000313" key="5">
    <source>
        <dbReference type="Proteomes" id="UP000035553"/>
    </source>
</evidence>
<proteinExistence type="inferred from homology"/>
<sequence length="530" mass="61827">MIVLKQKQEILLMYLREGKSQREIAGETGVDRKTIRKYINDYEEKLKQLQEANHEVDRGELIQELVEAPKYRVNNRKKRVVTDAIKQMIRNHLNENENKRRQGLHKQQKKPMDIFESLQAGGVPISYSTVLRTVRSIEKKAKEAYIKGSYTPGDICEFDWGEVKIKIGGKLRTFQMAVFTSAYGNYRMAYLFAKQKTECFQEAHAKFFQEMGGVYHTMVYDNMRVAVKRFVGPNEKEPTDGLLKLSIYYGFAFRFCNTRRGNEKGHVERSVEVIRRKAFAFQDSFENLEEANNYLYHICMRLNQKERSYNDQTPTVNLGTERPFFLHLPEPFDAARYATLRVDKYATVVIDQNHYSVPDHLVGEQVQVKIYTNRIHCFYNEQKVAEHQLLTGGHEWGLQIEHYLETLRKKPGALAGSTALQQADPKIRNIYTTYYISRERDFIELIHYLKEKATLPEIERSVQELKQIGPKHVTTDKIKAVCAKNRMPKTVHVLTSEETKTITSQAERHLKLYDELFNTTRVGQQAEVCV</sequence>
<evidence type="ECO:0000259" key="3">
    <source>
        <dbReference type="PROSITE" id="PS50994"/>
    </source>
</evidence>
<accession>A0A0U1QNY4</accession>
<dbReference type="InterPro" id="IPR036388">
    <property type="entry name" value="WH-like_DNA-bd_sf"/>
</dbReference>
<feature type="domain" description="Integrase catalytic" evidence="3">
    <location>
        <begin position="148"/>
        <end position="322"/>
    </location>
</feature>
<keyword evidence="2" id="KW-0175">Coiled coil</keyword>
<dbReference type="PANTHER" id="PTHR35004">
    <property type="entry name" value="TRANSPOSASE RV3428C-RELATED"/>
    <property type="match status" value="1"/>
</dbReference>
<dbReference type="GO" id="GO:0015074">
    <property type="term" value="P:DNA integration"/>
    <property type="evidence" value="ECO:0007669"/>
    <property type="project" value="InterPro"/>
</dbReference>
<dbReference type="Pfam" id="PF22483">
    <property type="entry name" value="Mu-transpos_C_2"/>
    <property type="match status" value="1"/>
</dbReference>
<dbReference type="SUPFAM" id="SSF88659">
    <property type="entry name" value="Sigma3 and sigma4 domains of RNA polymerase sigma factors"/>
    <property type="match status" value="1"/>
</dbReference>
<dbReference type="InterPro" id="IPR013324">
    <property type="entry name" value="RNA_pol_sigma_r3/r4-like"/>
</dbReference>
<comment type="caution">
    <text evidence="4">The sequence shown here is derived from an EMBL/GenBank/DDBJ whole genome shotgun (WGS) entry which is preliminary data.</text>
</comment>
<comment type="similarity">
    <text evidence="1">Belongs to the transposase IS21/IS408/IS1162 family.</text>
</comment>
<dbReference type="NCBIfam" id="NF033546">
    <property type="entry name" value="transpos_IS21"/>
    <property type="match status" value="1"/>
</dbReference>
<evidence type="ECO:0000313" key="4">
    <source>
        <dbReference type="EMBL" id="KLI02519.1"/>
    </source>
</evidence>
<feature type="coiled-coil region" evidence="2">
    <location>
        <begin position="32"/>
        <end position="59"/>
    </location>
</feature>
<dbReference type="Pfam" id="PF13518">
    <property type="entry name" value="HTH_28"/>
    <property type="match status" value="1"/>
</dbReference>
<dbReference type="STRING" id="1069536.SINU_07650"/>
<dbReference type="EMBL" id="AFVQ02000095">
    <property type="protein sequence ID" value="KLI02519.1"/>
    <property type="molecule type" value="Genomic_DNA"/>
</dbReference>
<dbReference type="PANTHER" id="PTHR35004:SF7">
    <property type="entry name" value="INTEGRASE PROTEIN"/>
    <property type="match status" value="1"/>
</dbReference>
<dbReference type="PROSITE" id="PS50994">
    <property type="entry name" value="INTEGRASE"/>
    <property type="match status" value="1"/>
</dbReference>
<dbReference type="InterPro" id="IPR036397">
    <property type="entry name" value="RNaseH_sf"/>
</dbReference>
<dbReference type="AlphaFoldDB" id="A0A0U1QNY4"/>
<dbReference type="GO" id="GO:0003676">
    <property type="term" value="F:nucleic acid binding"/>
    <property type="evidence" value="ECO:0007669"/>
    <property type="project" value="InterPro"/>
</dbReference>
<reference evidence="4 5" key="1">
    <citation type="journal article" date="2011" name="J. Bacteriol.">
        <title>Draft genome sequence of Sporolactobacillus inulinus strain CASD, an efficient D-lactic acid-producing bacterium with high-concentration lactate tolerance capability.</title>
        <authorList>
            <person name="Yu B."/>
            <person name="Su F."/>
            <person name="Wang L."/>
            <person name="Xu K."/>
            <person name="Zhao B."/>
            <person name="Xu P."/>
        </authorList>
    </citation>
    <scope>NUCLEOTIDE SEQUENCE [LARGE SCALE GENOMIC DNA]</scope>
    <source>
        <strain evidence="4 5">CASD</strain>
    </source>
</reference>
<evidence type="ECO:0000256" key="2">
    <source>
        <dbReference type="SAM" id="Coils"/>
    </source>
</evidence>
<dbReference type="Gene3D" id="1.10.10.10">
    <property type="entry name" value="Winged helix-like DNA-binding domain superfamily/Winged helix DNA-binding domain"/>
    <property type="match status" value="1"/>
</dbReference>
<keyword evidence="5" id="KW-1185">Reference proteome</keyword>
<evidence type="ECO:0000256" key="1">
    <source>
        <dbReference type="ARBA" id="ARBA00009277"/>
    </source>
</evidence>
<organism evidence="4 5">
    <name type="scientific">Sporolactobacillus inulinus CASD</name>
    <dbReference type="NCBI Taxonomy" id="1069536"/>
    <lineage>
        <taxon>Bacteria</taxon>
        <taxon>Bacillati</taxon>
        <taxon>Bacillota</taxon>
        <taxon>Bacilli</taxon>
        <taxon>Bacillales</taxon>
        <taxon>Sporolactobacillaceae</taxon>
        <taxon>Sporolactobacillus</taxon>
    </lineage>
</organism>